<proteinExistence type="predicted"/>
<dbReference type="PIRSF" id="PIRSF037257">
    <property type="entry name" value="DUF1021"/>
    <property type="match status" value="1"/>
</dbReference>
<protein>
    <recommendedName>
        <fullName evidence="3">Veg protein</fullName>
    </recommendedName>
</protein>
<name>A0A0R1LWE7_9LACO</name>
<gene>
    <name evidence="1" type="ORF">FC20_GL001727</name>
</gene>
<evidence type="ECO:0000313" key="1">
    <source>
        <dbReference type="EMBL" id="KRK99704.1"/>
    </source>
</evidence>
<dbReference type="AlphaFoldDB" id="A0A0R1LWE7"/>
<dbReference type="STRING" id="1293597.FC20_GL001727"/>
<evidence type="ECO:0008006" key="3">
    <source>
        <dbReference type="Google" id="ProtNLM"/>
    </source>
</evidence>
<reference evidence="1 2" key="1">
    <citation type="journal article" date="2015" name="Genome Announc.">
        <title>Expanding the biotechnology potential of lactobacilli through comparative genomics of 213 strains and associated genera.</title>
        <authorList>
            <person name="Sun Z."/>
            <person name="Harris H.M."/>
            <person name="McCann A."/>
            <person name="Guo C."/>
            <person name="Argimon S."/>
            <person name="Zhang W."/>
            <person name="Yang X."/>
            <person name="Jeffery I.B."/>
            <person name="Cooney J.C."/>
            <person name="Kagawa T.F."/>
            <person name="Liu W."/>
            <person name="Song Y."/>
            <person name="Salvetti E."/>
            <person name="Wrobel A."/>
            <person name="Rasinkangas P."/>
            <person name="Parkhill J."/>
            <person name="Rea M.C."/>
            <person name="O'Sullivan O."/>
            <person name="Ritari J."/>
            <person name="Douillard F.P."/>
            <person name="Paul Ross R."/>
            <person name="Yang R."/>
            <person name="Briner A.E."/>
            <person name="Felis G.E."/>
            <person name="de Vos W.M."/>
            <person name="Barrangou R."/>
            <person name="Klaenhammer T.R."/>
            <person name="Caufield P.W."/>
            <person name="Cui Y."/>
            <person name="Zhang H."/>
            <person name="O'Toole P.W."/>
        </authorList>
    </citation>
    <scope>NUCLEOTIDE SEQUENCE [LARGE SCALE GENOMIC DNA]</scope>
    <source>
        <strain evidence="1 2">DSM 19284</strain>
    </source>
</reference>
<dbReference type="eggNOG" id="COG4466">
    <property type="taxonomic scope" value="Bacteria"/>
</dbReference>
<organism evidence="1 2">
    <name type="scientific">Lactobacillus equicursoris DSM 19284 = JCM 14600 = CIP 110162</name>
    <dbReference type="NCBI Taxonomy" id="1293597"/>
    <lineage>
        <taxon>Bacteria</taxon>
        <taxon>Bacillati</taxon>
        <taxon>Bacillota</taxon>
        <taxon>Bacilli</taxon>
        <taxon>Lactobacillales</taxon>
        <taxon>Lactobacillaceae</taxon>
        <taxon>Lactobacillus</taxon>
    </lineage>
</organism>
<dbReference type="Proteomes" id="UP000051074">
    <property type="component" value="Unassembled WGS sequence"/>
</dbReference>
<sequence length="86" mass="9646">MSELPINIQAIKQKLDAHLGQELTIVAQAGRKKVTRRRGVLKNTFPAVFVVALDQDSNNFEHASYSYTDVLTKNILVEFDDEADAK</sequence>
<dbReference type="GO" id="GO:0006355">
    <property type="term" value="P:regulation of DNA-templated transcription"/>
    <property type="evidence" value="ECO:0007669"/>
    <property type="project" value="InterPro"/>
</dbReference>
<dbReference type="EMBL" id="AZDU01000072">
    <property type="protein sequence ID" value="KRK99704.1"/>
    <property type="molecule type" value="Genomic_DNA"/>
</dbReference>
<keyword evidence="2" id="KW-1185">Reference proteome</keyword>
<accession>A0A0R1LWE7</accession>
<dbReference type="Pfam" id="PF06257">
    <property type="entry name" value="VEG"/>
    <property type="match status" value="1"/>
</dbReference>
<evidence type="ECO:0000313" key="2">
    <source>
        <dbReference type="Proteomes" id="UP000051074"/>
    </source>
</evidence>
<comment type="caution">
    <text evidence="1">The sequence shown here is derived from an EMBL/GenBank/DDBJ whole genome shotgun (WGS) entry which is preliminary data.</text>
</comment>
<dbReference type="PATRIC" id="fig|1293597.4.peg.1841"/>
<dbReference type="Gene3D" id="2.30.30.100">
    <property type="match status" value="1"/>
</dbReference>
<dbReference type="PANTHER" id="PTHR40026">
    <property type="entry name" value="PROTEIN VEG"/>
    <property type="match status" value="1"/>
</dbReference>
<dbReference type="PANTHER" id="PTHR40026:SF1">
    <property type="entry name" value="PROTEIN VEG"/>
    <property type="match status" value="1"/>
</dbReference>
<dbReference type="InterPro" id="IPR009366">
    <property type="entry name" value="Protein_Veg"/>
</dbReference>